<evidence type="ECO:0000256" key="1">
    <source>
        <dbReference type="SAM" id="MobiDB-lite"/>
    </source>
</evidence>
<feature type="compositionally biased region" description="Basic and acidic residues" evidence="1">
    <location>
        <begin position="275"/>
        <end position="284"/>
    </location>
</feature>
<organism evidence="2 3">
    <name type="scientific">Symbiodinium natans</name>
    <dbReference type="NCBI Taxonomy" id="878477"/>
    <lineage>
        <taxon>Eukaryota</taxon>
        <taxon>Sar</taxon>
        <taxon>Alveolata</taxon>
        <taxon>Dinophyceae</taxon>
        <taxon>Suessiales</taxon>
        <taxon>Symbiodiniaceae</taxon>
        <taxon>Symbiodinium</taxon>
    </lineage>
</organism>
<evidence type="ECO:0000313" key="2">
    <source>
        <dbReference type="EMBL" id="CAE7310851.1"/>
    </source>
</evidence>
<feature type="compositionally biased region" description="Pro residues" evidence="1">
    <location>
        <begin position="227"/>
        <end position="236"/>
    </location>
</feature>
<dbReference type="EMBL" id="CAJNDS010002079">
    <property type="protein sequence ID" value="CAE7310851.1"/>
    <property type="molecule type" value="Genomic_DNA"/>
</dbReference>
<sequence>MSQDPAWSLLAAGMLSPLQQTWLAQKLAQTQTMPVAASSTLDAQTVYLQALQQLETERLLRAHADASHSVGAPTTQTEAEKAEAATPATANTSGDKKTEPDQKTPLQMEEEDLTRKRKQMAEKDDEYVRQYQNVQRDQQERSSPADTKPAVDPDVRKNSHAHMARRVGKFRLEHGTLEIFAKFVPNEVEPSGIAETKNATGSRPPVLLIPQTKKMPSPPTRQTSKVPVPPPGPPPAHVLRQEANTEEDVEVQVKFLAYMEAQKDIKRITDFAEEGTMKIKKEAHTPSPRKRGREKKTRQKEQCTPRRLFVTPKTKGKEVNSDAEGSDQDAGTQSDDDEDGDVLGGKFKPTLTPQSSARRRRRKTASTKKKAKRPKKQDLSRDDDDPPSAQEASEPDPEHAAETTQPPGFQDSSNQQRAEEAYASELDILRGKLGDDLLSVLPGSASKTLVFAHSARNDLLCMMRILVSEDILTLSDALENLADMEPGDISSMLGADAQKWFYDLTIKGKKLFLAWPLAVKEYCVRRLLLDLAHHAQDS</sequence>
<feature type="compositionally biased region" description="Basic and acidic residues" evidence="1">
    <location>
        <begin position="119"/>
        <end position="128"/>
    </location>
</feature>
<gene>
    <name evidence="2" type="primary">hemA</name>
    <name evidence="2" type="ORF">SNAT2548_LOCUS16333</name>
</gene>
<feature type="compositionally biased region" description="Polar residues" evidence="1">
    <location>
        <begin position="402"/>
        <end position="416"/>
    </location>
</feature>
<feature type="region of interest" description="Disordered" evidence="1">
    <location>
        <begin position="275"/>
        <end position="419"/>
    </location>
</feature>
<feature type="compositionally biased region" description="Polar residues" evidence="1">
    <location>
        <begin position="130"/>
        <end position="145"/>
    </location>
</feature>
<reference evidence="2" key="1">
    <citation type="submission" date="2021-02" db="EMBL/GenBank/DDBJ databases">
        <authorList>
            <person name="Dougan E. K."/>
            <person name="Rhodes N."/>
            <person name="Thang M."/>
            <person name="Chan C."/>
        </authorList>
    </citation>
    <scope>NUCLEOTIDE SEQUENCE</scope>
</reference>
<feature type="compositionally biased region" description="Basic residues" evidence="1">
    <location>
        <begin position="287"/>
        <end position="298"/>
    </location>
</feature>
<feature type="compositionally biased region" description="Basic residues" evidence="1">
    <location>
        <begin position="357"/>
        <end position="375"/>
    </location>
</feature>
<dbReference type="AlphaFoldDB" id="A0A812NH91"/>
<name>A0A812NH91_9DINO</name>
<feature type="region of interest" description="Disordered" evidence="1">
    <location>
        <begin position="66"/>
        <end position="161"/>
    </location>
</feature>
<accession>A0A812NH91</accession>
<protein>
    <submittedName>
        <fullName evidence="2">HemA protein</fullName>
    </submittedName>
</protein>
<proteinExistence type="predicted"/>
<comment type="caution">
    <text evidence="2">The sequence shown here is derived from an EMBL/GenBank/DDBJ whole genome shotgun (WGS) entry which is preliminary data.</text>
</comment>
<dbReference type="Proteomes" id="UP000604046">
    <property type="component" value="Unassembled WGS sequence"/>
</dbReference>
<evidence type="ECO:0000313" key="3">
    <source>
        <dbReference type="Proteomes" id="UP000604046"/>
    </source>
</evidence>
<feature type="region of interest" description="Disordered" evidence="1">
    <location>
        <begin position="194"/>
        <end position="236"/>
    </location>
</feature>
<keyword evidence="3" id="KW-1185">Reference proteome</keyword>